<keyword evidence="1" id="KW-1133">Transmembrane helix</keyword>
<protein>
    <recommendedName>
        <fullName evidence="3">DUF4129 domain-containing protein</fullName>
    </recommendedName>
</protein>
<dbReference type="AlphaFoldDB" id="A0A9Y1FL60"/>
<gene>
    <name evidence="2" type="ORF">K9W45_10510</name>
</gene>
<proteinExistence type="predicted"/>
<keyword evidence="1" id="KW-0812">Transmembrane</keyword>
<organism evidence="2">
    <name type="scientific">Candidatus Heimdallarchaeum aukensis</name>
    <dbReference type="NCBI Taxonomy" id="2876573"/>
    <lineage>
        <taxon>Archaea</taxon>
        <taxon>Promethearchaeati</taxon>
        <taxon>Candidatus Heimdallarchaeota</taxon>
        <taxon>Candidatus Heimdallarchaeia (ex Rinke et al. 2021) (nom. nud.)</taxon>
        <taxon>Candidatus Heimdallarchaeales</taxon>
        <taxon>Candidatus Heimdallarchaeaceae</taxon>
        <taxon>Candidatus Heimdallarchaeum</taxon>
    </lineage>
</organism>
<accession>A0A9Y1FL60</accession>
<evidence type="ECO:0000313" key="2">
    <source>
        <dbReference type="EMBL" id="UJG40258.1"/>
    </source>
</evidence>
<evidence type="ECO:0008006" key="3">
    <source>
        <dbReference type="Google" id="ProtNLM"/>
    </source>
</evidence>
<keyword evidence="1" id="KW-0472">Membrane</keyword>
<name>A0A9Y1FL60_9ARCH</name>
<feature type="transmembrane region" description="Helical" evidence="1">
    <location>
        <begin position="87"/>
        <end position="107"/>
    </location>
</feature>
<sequence length="259" mass="29305">MVNIKDYMNLKGFVILLAAILFILLNSTQESYISIEQIDSTTLETIQTGSETGTGSVPPSPTSTSIPTFPEITDTIPQPSSSSFSPATLIAIVTSVIFIGIIILLIMKRKNFVTYGSFTKPKRIPTKTIIEKREIFRTQIVTLKDILLDYLDNKKYTEGVIYGFLTLDKNMKQLLGLKRKSSLTPKEFAESLELPEIIQNLKNIVNQFYRARYKLDELTKDDLLDFINNLDIIKEKSKTAKEIEVRQVIVKEEITNGTN</sequence>
<dbReference type="Proteomes" id="UP001201020">
    <property type="component" value="Chromosome"/>
</dbReference>
<reference evidence="2" key="1">
    <citation type="journal article" date="2022" name="Nat. Microbiol.">
        <title>Unique mobile elements and scalable gene flow at the prokaryote-eukaryote boundary revealed by circularized Asgard archaea genomes.</title>
        <authorList>
            <person name="Wu F."/>
            <person name="Speth D.R."/>
            <person name="Philosof A."/>
            <person name="Cremiere A."/>
            <person name="Narayanan A."/>
            <person name="Barco R.A."/>
            <person name="Connon S.A."/>
            <person name="Amend J.P."/>
            <person name="Antoshechkin I.A."/>
            <person name="Orphan V.J."/>
        </authorList>
    </citation>
    <scope>NUCLEOTIDE SEQUENCE</scope>
    <source>
        <strain evidence="2">PM71</strain>
    </source>
</reference>
<dbReference type="EMBL" id="CP084166">
    <property type="protein sequence ID" value="UJG40258.1"/>
    <property type="molecule type" value="Genomic_DNA"/>
</dbReference>
<evidence type="ECO:0000256" key="1">
    <source>
        <dbReference type="SAM" id="Phobius"/>
    </source>
</evidence>